<name>A0AA88XRJ7_PINIB</name>
<dbReference type="InterPro" id="IPR001623">
    <property type="entry name" value="DnaJ_domain"/>
</dbReference>
<dbReference type="Pfam" id="PF21884">
    <property type="entry name" value="ZUO1-like_ZHD"/>
    <property type="match status" value="1"/>
</dbReference>
<dbReference type="SMART" id="SM00271">
    <property type="entry name" value="DnaJ"/>
    <property type="match status" value="1"/>
</dbReference>
<dbReference type="SUPFAM" id="SSF46565">
    <property type="entry name" value="Chaperone J-domain"/>
    <property type="match status" value="1"/>
</dbReference>
<sequence>MASKSSMKCHYEVLNVSRDANSDELKKSYRKLALKWHPDKNPDQIEECTRQFRIIQQAYDVLSDPQERAWYDKHREAILRGGMGHGESYTDDSLDVFQYFNTSCFMGYGDDEEGFYAVYREVFNVIDHEDDEFRDDDDEEFKAPEFGQSDSSYEEVVKPFYDYWEHYFTVKSYVWVEKYDTREAPDRRTRRAMEAENKKLRDAAKKERNEEVRALVGFIKKRDKRVQAYRKKMEERNEEIARKAKEKRDQHRRELLKQAENYEDKGWSAMTELEDDLQKLESQFTSSEEEECGEEEDEEEIYDEPFCVACNKFFKSEKALSNHERSKKHKENVALLKEQMQEEDEDLVESGGGTENPQNDVNSEEDSADQETQPTKQK</sequence>
<dbReference type="InterPro" id="IPR036236">
    <property type="entry name" value="Znf_C2H2_sf"/>
</dbReference>
<dbReference type="PANTHER" id="PTHR44029">
    <property type="entry name" value="DNAJ HOMOLOG SUBFAMILY C MEMBER 21"/>
    <property type="match status" value="1"/>
</dbReference>
<evidence type="ECO:0000256" key="1">
    <source>
        <dbReference type="ARBA" id="ARBA00022723"/>
    </source>
</evidence>
<gene>
    <name evidence="7" type="ORF">FSP39_010968</name>
</gene>
<dbReference type="InterPro" id="IPR003604">
    <property type="entry name" value="Matrin/U1-like-C_Znf_C2H2"/>
</dbReference>
<dbReference type="GO" id="GO:0005737">
    <property type="term" value="C:cytoplasm"/>
    <property type="evidence" value="ECO:0007669"/>
    <property type="project" value="TreeGrafter"/>
</dbReference>
<dbReference type="GO" id="GO:0008270">
    <property type="term" value="F:zinc ion binding"/>
    <property type="evidence" value="ECO:0007669"/>
    <property type="project" value="UniProtKB-KW"/>
</dbReference>
<dbReference type="AlphaFoldDB" id="A0AA88XRJ7"/>
<feature type="region of interest" description="Disordered" evidence="5">
    <location>
        <begin position="280"/>
        <end position="300"/>
    </location>
</feature>
<dbReference type="CDD" id="cd06257">
    <property type="entry name" value="DnaJ"/>
    <property type="match status" value="1"/>
</dbReference>
<keyword evidence="3" id="KW-0862">Zinc</keyword>
<dbReference type="PRINTS" id="PR00625">
    <property type="entry name" value="JDOMAIN"/>
</dbReference>
<evidence type="ECO:0000256" key="5">
    <source>
        <dbReference type="SAM" id="MobiDB-lite"/>
    </source>
</evidence>
<evidence type="ECO:0000313" key="8">
    <source>
        <dbReference type="Proteomes" id="UP001186944"/>
    </source>
</evidence>
<evidence type="ECO:0000259" key="6">
    <source>
        <dbReference type="PROSITE" id="PS50076"/>
    </source>
</evidence>
<evidence type="ECO:0000313" key="7">
    <source>
        <dbReference type="EMBL" id="KAK3090329.1"/>
    </source>
</evidence>
<organism evidence="7 8">
    <name type="scientific">Pinctada imbricata</name>
    <name type="common">Atlantic pearl-oyster</name>
    <name type="synonym">Pinctada martensii</name>
    <dbReference type="NCBI Taxonomy" id="66713"/>
    <lineage>
        <taxon>Eukaryota</taxon>
        <taxon>Metazoa</taxon>
        <taxon>Spiralia</taxon>
        <taxon>Lophotrochozoa</taxon>
        <taxon>Mollusca</taxon>
        <taxon>Bivalvia</taxon>
        <taxon>Autobranchia</taxon>
        <taxon>Pteriomorphia</taxon>
        <taxon>Pterioida</taxon>
        <taxon>Pterioidea</taxon>
        <taxon>Pteriidae</taxon>
        <taxon>Pinctada</taxon>
    </lineage>
</organism>
<dbReference type="Gene3D" id="1.10.287.110">
    <property type="entry name" value="DnaJ domain"/>
    <property type="match status" value="1"/>
</dbReference>
<dbReference type="SUPFAM" id="SSF57667">
    <property type="entry name" value="beta-beta-alpha zinc fingers"/>
    <property type="match status" value="1"/>
</dbReference>
<keyword evidence="1" id="KW-0479">Metal-binding</keyword>
<dbReference type="InterPro" id="IPR054076">
    <property type="entry name" value="ZUO1-like_ZHD"/>
</dbReference>
<dbReference type="Pfam" id="PF12171">
    <property type="entry name" value="zf-C2H2_jaz"/>
    <property type="match status" value="1"/>
</dbReference>
<feature type="region of interest" description="Disordered" evidence="5">
    <location>
        <begin position="319"/>
        <end position="378"/>
    </location>
</feature>
<dbReference type="PROSITE" id="PS00636">
    <property type="entry name" value="DNAJ_1"/>
    <property type="match status" value="1"/>
</dbReference>
<proteinExistence type="predicted"/>
<evidence type="ECO:0000256" key="4">
    <source>
        <dbReference type="ARBA" id="ARBA00074367"/>
    </source>
</evidence>
<evidence type="ECO:0000256" key="3">
    <source>
        <dbReference type="ARBA" id="ARBA00022833"/>
    </source>
</evidence>
<feature type="domain" description="J" evidence="6">
    <location>
        <begin position="9"/>
        <end position="75"/>
    </location>
</feature>
<dbReference type="Gene3D" id="3.30.160.60">
    <property type="entry name" value="Classic Zinc Finger"/>
    <property type="match status" value="1"/>
</dbReference>
<dbReference type="Pfam" id="PF00226">
    <property type="entry name" value="DnaJ"/>
    <property type="match status" value="1"/>
</dbReference>
<feature type="compositionally biased region" description="Acidic residues" evidence="5">
    <location>
        <begin position="287"/>
        <end position="300"/>
    </location>
</feature>
<protein>
    <recommendedName>
        <fullName evidence="4">DnaJ homolog subfamily C member 21</fullName>
    </recommendedName>
</protein>
<keyword evidence="8" id="KW-1185">Reference proteome</keyword>
<dbReference type="EMBL" id="VSWD01000010">
    <property type="protein sequence ID" value="KAK3090329.1"/>
    <property type="molecule type" value="Genomic_DNA"/>
</dbReference>
<keyword evidence="2" id="KW-0863">Zinc-finger</keyword>
<dbReference type="InterPro" id="IPR018253">
    <property type="entry name" value="DnaJ_domain_CS"/>
</dbReference>
<dbReference type="Proteomes" id="UP001186944">
    <property type="component" value="Unassembled WGS sequence"/>
</dbReference>
<dbReference type="PROSITE" id="PS50076">
    <property type="entry name" value="DNAJ_2"/>
    <property type="match status" value="1"/>
</dbReference>
<accession>A0AA88XRJ7</accession>
<evidence type="ECO:0000256" key="2">
    <source>
        <dbReference type="ARBA" id="ARBA00022771"/>
    </source>
</evidence>
<dbReference type="InterPro" id="IPR013087">
    <property type="entry name" value="Znf_C2H2_type"/>
</dbReference>
<dbReference type="GO" id="GO:0003676">
    <property type="term" value="F:nucleic acid binding"/>
    <property type="evidence" value="ECO:0007669"/>
    <property type="project" value="InterPro"/>
</dbReference>
<dbReference type="InterPro" id="IPR036869">
    <property type="entry name" value="J_dom_sf"/>
</dbReference>
<dbReference type="InterPro" id="IPR022755">
    <property type="entry name" value="Znf_C2H2_jaz"/>
</dbReference>
<dbReference type="PROSITE" id="PS00028">
    <property type="entry name" value="ZINC_FINGER_C2H2_1"/>
    <property type="match status" value="1"/>
</dbReference>
<dbReference type="InterPro" id="IPR051964">
    <property type="entry name" value="Chaperone_stress_response"/>
</dbReference>
<reference evidence="7" key="1">
    <citation type="submission" date="2019-08" db="EMBL/GenBank/DDBJ databases">
        <title>The improved chromosome-level genome for the pearl oyster Pinctada fucata martensii using PacBio sequencing and Hi-C.</title>
        <authorList>
            <person name="Zheng Z."/>
        </authorList>
    </citation>
    <scope>NUCLEOTIDE SEQUENCE</scope>
    <source>
        <strain evidence="7">ZZ-2019</strain>
        <tissue evidence="7">Adductor muscle</tissue>
    </source>
</reference>
<comment type="caution">
    <text evidence="7">The sequence shown here is derived from an EMBL/GenBank/DDBJ whole genome shotgun (WGS) entry which is preliminary data.</text>
</comment>
<dbReference type="PANTHER" id="PTHR44029:SF1">
    <property type="entry name" value="DNAJ HOMOLOG SUBFAMILY C MEMBER 21"/>
    <property type="match status" value="1"/>
</dbReference>
<dbReference type="FunFam" id="1.10.287.110:FF:000046">
    <property type="entry name" value="dnaJ homolog subfamily C member 21"/>
    <property type="match status" value="1"/>
</dbReference>
<dbReference type="SMART" id="SM00451">
    <property type="entry name" value="ZnF_U1"/>
    <property type="match status" value="1"/>
</dbReference>